<organism evidence="5 6">
    <name type="scientific">Bacillus timonensis</name>
    <dbReference type="NCBI Taxonomy" id="1033734"/>
    <lineage>
        <taxon>Bacteria</taxon>
        <taxon>Bacillati</taxon>
        <taxon>Bacillota</taxon>
        <taxon>Bacilli</taxon>
        <taxon>Bacillales</taxon>
        <taxon>Bacillaceae</taxon>
        <taxon>Bacillus</taxon>
    </lineage>
</organism>
<dbReference type="EMBL" id="SLUB01000029">
    <property type="protein sequence ID" value="THE11369.1"/>
    <property type="molecule type" value="Genomic_DNA"/>
</dbReference>
<dbReference type="GO" id="GO:0003677">
    <property type="term" value="F:DNA binding"/>
    <property type="evidence" value="ECO:0007669"/>
    <property type="project" value="UniProtKB-KW"/>
</dbReference>
<dbReference type="InterPro" id="IPR000524">
    <property type="entry name" value="Tscrpt_reg_HTH_GntR"/>
</dbReference>
<dbReference type="AlphaFoldDB" id="A0A4S3PP86"/>
<comment type="caution">
    <text evidence="5">The sequence shown here is derived from an EMBL/GenBank/DDBJ whole genome shotgun (WGS) entry which is preliminary data.</text>
</comment>
<keyword evidence="2" id="KW-0238">DNA-binding</keyword>
<dbReference type="PROSITE" id="PS50949">
    <property type="entry name" value="HTH_GNTR"/>
    <property type="match status" value="1"/>
</dbReference>
<dbReference type="Proteomes" id="UP000306477">
    <property type="component" value="Unassembled WGS sequence"/>
</dbReference>
<evidence type="ECO:0000313" key="6">
    <source>
        <dbReference type="Proteomes" id="UP000306477"/>
    </source>
</evidence>
<dbReference type="InterPro" id="IPR036390">
    <property type="entry name" value="WH_DNA-bd_sf"/>
</dbReference>
<dbReference type="InterPro" id="IPR036388">
    <property type="entry name" value="WH-like_DNA-bd_sf"/>
</dbReference>
<dbReference type="STRING" id="1033734.GCA_000285535_01583"/>
<dbReference type="RefSeq" id="WP_136380396.1">
    <property type="nucleotide sequence ID" value="NZ_SLUB01000029.1"/>
</dbReference>
<evidence type="ECO:0000256" key="1">
    <source>
        <dbReference type="ARBA" id="ARBA00023015"/>
    </source>
</evidence>
<keyword evidence="3" id="KW-0804">Transcription</keyword>
<dbReference type="GO" id="GO:0003700">
    <property type="term" value="F:DNA-binding transcription factor activity"/>
    <property type="evidence" value="ECO:0007669"/>
    <property type="project" value="InterPro"/>
</dbReference>
<keyword evidence="6" id="KW-1185">Reference proteome</keyword>
<dbReference type="OrthoDB" id="9801546at2"/>
<reference evidence="5 6" key="1">
    <citation type="journal article" date="2019" name="Indoor Air">
        <title>Impacts of indoor surface finishes on bacterial viability.</title>
        <authorList>
            <person name="Hu J."/>
            <person name="Maamar S.B."/>
            <person name="Glawe A.J."/>
            <person name="Gottel N."/>
            <person name="Gilbert J.A."/>
            <person name="Hartmann E.M."/>
        </authorList>
    </citation>
    <scope>NUCLEOTIDE SEQUENCE [LARGE SCALE GENOMIC DNA]</scope>
    <source>
        <strain evidence="5 6">AF060A6</strain>
    </source>
</reference>
<protein>
    <submittedName>
        <fullName evidence="5">GntR family transcriptional regulator</fullName>
    </submittedName>
</protein>
<dbReference type="SMART" id="SM00345">
    <property type="entry name" value="HTH_GNTR"/>
    <property type="match status" value="1"/>
</dbReference>
<dbReference type="PANTHER" id="PTHR38445">
    <property type="entry name" value="HTH-TYPE TRANSCRIPTIONAL REPRESSOR YTRA"/>
    <property type="match status" value="1"/>
</dbReference>
<evidence type="ECO:0000313" key="5">
    <source>
        <dbReference type="EMBL" id="THE11369.1"/>
    </source>
</evidence>
<proteinExistence type="predicted"/>
<evidence type="ECO:0000256" key="2">
    <source>
        <dbReference type="ARBA" id="ARBA00023125"/>
    </source>
</evidence>
<dbReference type="Gene3D" id="1.10.10.10">
    <property type="entry name" value="Winged helix-like DNA-binding domain superfamily/Winged helix DNA-binding domain"/>
    <property type="match status" value="1"/>
</dbReference>
<accession>A0A4S3PP86</accession>
<dbReference type="Pfam" id="PF00392">
    <property type="entry name" value="GntR"/>
    <property type="match status" value="1"/>
</dbReference>
<sequence>MIIQIEPESEIPIYQQITNQIIEGIARGSIQPGDSLPSVRTFATDLGINMHTVNKSYHQLEKKGIIRIMPKSGAVISSPQDFNESSFERLKSDYKLLIAESLVVGMSNEQIQELVSSIIQSFKNPINKEV</sequence>
<feature type="domain" description="HTH gntR-type" evidence="4">
    <location>
        <begin position="11"/>
        <end position="79"/>
    </location>
</feature>
<dbReference type="CDD" id="cd07377">
    <property type="entry name" value="WHTH_GntR"/>
    <property type="match status" value="1"/>
</dbReference>
<evidence type="ECO:0000259" key="4">
    <source>
        <dbReference type="PROSITE" id="PS50949"/>
    </source>
</evidence>
<gene>
    <name evidence="5" type="ORF">E1I69_15055</name>
</gene>
<name>A0A4S3PP86_9BACI</name>
<evidence type="ECO:0000256" key="3">
    <source>
        <dbReference type="ARBA" id="ARBA00023163"/>
    </source>
</evidence>
<dbReference type="SUPFAM" id="SSF46785">
    <property type="entry name" value="Winged helix' DNA-binding domain"/>
    <property type="match status" value="1"/>
</dbReference>
<dbReference type="PANTHER" id="PTHR38445:SF12">
    <property type="entry name" value="GNTR-FAMILY TRANSCRIPTIONAL REGULATOR"/>
    <property type="match status" value="1"/>
</dbReference>
<keyword evidence="1" id="KW-0805">Transcription regulation</keyword>